<dbReference type="InterPro" id="IPR025332">
    <property type="entry name" value="DUF4238"/>
</dbReference>
<proteinExistence type="predicted"/>
<sequence length="326" mass="36678">MQQTKRHHFVPKAYLNAFCDQSGRLLVYRKDGPQKPLHQAPDATQFRRYYYSQPTPDGGRDNNKLEAFFSTIEMDWPATVAKLHRRENVNDRLESIFEFMAVQRARVPAARDVSEAALAQTLKDAMTVMLAKGRLPPPPPGLDDIQNQVQVSIDPHKSIHAMVDMIRGMGPLYRMLGIAAVHNTTGRPFLTSDNPVIWFDPSLPFDMQRPYTINPDGGPVLLFFPVSPKLALIGSTEYKDTFGRHGLLHSDVPDETWVDLMNAQVCRFAYEAVIATSGGQEEVIAEFAHISPVHEAVPLQVGKGSLTIHRQVFGPRVTKPKWRNDE</sequence>
<dbReference type="Proteomes" id="UP000675121">
    <property type="component" value="Unassembled WGS sequence"/>
</dbReference>
<evidence type="ECO:0008006" key="3">
    <source>
        <dbReference type="Google" id="ProtNLM"/>
    </source>
</evidence>
<keyword evidence="2" id="KW-1185">Reference proteome</keyword>
<name>A0A9N8R6J1_9BURK</name>
<evidence type="ECO:0000313" key="1">
    <source>
        <dbReference type="EMBL" id="CAE6967906.1"/>
    </source>
</evidence>
<accession>A0A9N8R6J1</accession>
<dbReference type="RefSeq" id="WP_201139559.1">
    <property type="nucleotide sequence ID" value="NZ_CAJNAS010000045.1"/>
</dbReference>
<gene>
    <name evidence="1" type="ORF">R70211_07540</name>
</gene>
<evidence type="ECO:0000313" key="2">
    <source>
        <dbReference type="Proteomes" id="UP000675121"/>
    </source>
</evidence>
<reference evidence="1" key="1">
    <citation type="submission" date="2021-02" db="EMBL/GenBank/DDBJ databases">
        <authorList>
            <person name="Vanwijnsberghe S."/>
        </authorList>
    </citation>
    <scope>NUCLEOTIDE SEQUENCE</scope>
    <source>
        <strain evidence="1">R-70211</strain>
    </source>
</reference>
<dbReference type="AlphaFoldDB" id="A0A9N8R6J1"/>
<dbReference type="Pfam" id="PF14022">
    <property type="entry name" value="DUF4238"/>
    <property type="match status" value="1"/>
</dbReference>
<comment type="caution">
    <text evidence="1">The sequence shown here is derived from an EMBL/GenBank/DDBJ whole genome shotgun (WGS) entry which is preliminary data.</text>
</comment>
<organism evidence="1 2">
    <name type="scientific">Paraburkholderia domus</name>
    <dbReference type="NCBI Taxonomy" id="2793075"/>
    <lineage>
        <taxon>Bacteria</taxon>
        <taxon>Pseudomonadati</taxon>
        <taxon>Pseudomonadota</taxon>
        <taxon>Betaproteobacteria</taxon>
        <taxon>Burkholderiales</taxon>
        <taxon>Burkholderiaceae</taxon>
        <taxon>Paraburkholderia</taxon>
    </lineage>
</organism>
<dbReference type="EMBL" id="CAJNAS010000045">
    <property type="protein sequence ID" value="CAE6967906.1"/>
    <property type="molecule type" value="Genomic_DNA"/>
</dbReference>
<protein>
    <recommendedName>
        <fullName evidence="3">DUF4238 domain-containing protein</fullName>
    </recommendedName>
</protein>